<protein>
    <recommendedName>
        <fullName evidence="1">Glutamine amidotransferase domain-containing protein</fullName>
    </recommendedName>
</protein>
<dbReference type="AlphaFoldDB" id="A0A382GV35"/>
<feature type="domain" description="Glutamine amidotransferase" evidence="1">
    <location>
        <begin position="16"/>
        <end position="177"/>
    </location>
</feature>
<reference evidence="2" key="1">
    <citation type="submission" date="2018-05" db="EMBL/GenBank/DDBJ databases">
        <authorList>
            <person name="Lanie J.A."/>
            <person name="Ng W.-L."/>
            <person name="Kazmierczak K.M."/>
            <person name="Andrzejewski T.M."/>
            <person name="Davidsen T.M."/>
            <person name="Wayne K.J."/>
            <person name="Tettelin H."/>
            <person name="Glass J.I."/>
            <person name="Rusch D."/>
            <person name="Podicherti R."/>
            <person name="Tsui H.-C.T."/>
            <person name="Winkler M.E."/>
        </authorList>
    </citation>
    <scope>NUCLEOTIDE SEQUENCE</scope>
</reference>
<evidence type="ECO:0000259" key="1">
    <source>
        <dbReference type="Pfam" id="PF00117"/>
    </source>
</evidence>
<dbReference type="PANTHER" id="PTHR42695">
    <property type="entry name" value="GLUTAMINE AMIDOTRANSFERASE YLR126C-RELATED"/>
    <property type="match status" value="1"/>
</dbReference>
<proteinExistence type="predicted"/>
<dbReference type="PROSITE" id="PS51273">
    <property type="entry name" value="GATASE_TYPE_1"/>
    <property type="match status" value="1"/>
</dbReference>
<dbReference type="InterPro" id="IPR029062">
    <property type="entry name" value="Class_I_gatase-like"/>
</dbReference>
<dbReference type="PANTHER" id="PTHR42695:SF5">
    <property type="entry name" value="GLUTAMINE AMIDOTRANSFERASE YLR126C-RELATED"/>
    <property type="match status" value="1"/>
</dbReference>
<dbReference type="SUPFAM" id="SSF52317">
    <property type="entry name" value="Class I glutamine amidotransferase-like"/>
    <property type="match status" value="1"/>
</dbReference>
<dbReference type="InterPro" id="IPR044992">
    <property type="entry name" value="ChyE-like"/>
</dbReference>
<name>A0A382GV35_9ZZZZ</name>
<evidence type="ECO:0000313" key="2">
    <source>
        <dbReference type="EMBL" id="SVB78966.1"/>
    </source>
</evidence>
<dbReference type="InterPro" id="IPR017926">
    <property type="entry name" value="GATASE"/>
</dbReference>
<dbReference type="GO" id="GO:0005829">
    <property type="term" value="C:cytosol"/>
    <property type="evidence" value="ECO:0007669"/>
    <property type="project" value="TreeGrafter"/>
</dbReference>
<accession>A0A382GV35</accession>
<organism evidence="2">
    <name type="scientific">marine metagenome</name>
    <dbReference type="NCBI Taxonomy" id="408172"/>
    <lineage>
        <taxon>unclassified sequences</taxon>
        <taxon>metagenomes</taxon>
        <taxon>ecological metagenomes</taxon>
    </lineage>
</organism>
<dbReference type="Pfam" id="PF00117">
    <property type="entry name" value="GATase"/>
    <property type="match status" value="1"/>
</dbReference>
<dbReference type="Gene3D" id="3.40.50.880">
    <property type="match status" value="1"/>
</dbReference>
<dbReference type="CDD" id="cd01741">
    <property type="entry name" value="GATase1_1"/>
    <property type="match status" value="1"/>
</dbReference>
<dbReference type="EMBL" id="UINC01057616">
    <property type="protein sequence ID" value="SVB78966.1"/>
    <property type="molecule type" value="Genomic_DNA"/>
</dbReference>
<sequence>MRVLVFQHIDCEHPGSLRQFLAEDGIEWDAVRLNRGETIPNFDNYDALWVMGGPMDVWDIEECPWLVAEKVAIREWVSVLGKPYLGLCLGHQLLADELGGTCGPQKVPEIGVLEIELTAEGRRDPLFQGTADKQKCLQWHSVRVAQAPEGAVILAKSEVCSVQAMRIGSNAWSMQYHMVIEPDTVDNWGAVPAYAEALSSTLGNDALLDLKSDSDANMAQCLSCARQIYENFMSTVS</sequence>
<gene>
    <name evidence="2" type="ORF">METZ01_LOCUS231820</name>
</gene>